<protein>
    <recommendedName>
        <fullName evidence="17">Phosphoribosylformylglycinamidine synthase</fullName>
        <ecNumber evidence="4">6.3.5.3</ecNumber>
    </recommendedName>
    <alternativeName>
        <fullName evidence="15">Formylglycinamide ribonucleotide amidotransferase</fullName>
    </alternativeName>
    <alternativeName>
        <fullName evidence="14">Formylglycinamide ribotide amidotransferase</fullName>
    </alternativeName>
</protein>
<dbReference type="GO" id="GO:0046872">
    <property type="term" value="F:metal ion binding"/>
    <property type="evidence" value="ECO:0007669"/>
    <property type="project" value="UniProtKB-KW"/>
</dbReference>
<dbReference type="GO" id="GO:0005524">
    <property type="term" value="F:ATP binding"/>
    <property type="evidence" value="ECO:0007669"/>
    <property type="project" value="UniProtKB-KW"/>
</dbReference>
<evidence type="ECO:0000256" key="2">
    <source>
        <dbReference type="ARBA" id="ARBA00004920"/>
    </source>
</evidence>
<dbReference type="Gene3D" id="3.30.1330.10">
    <property type="entry name" value="PurM-like, N-terminal domain"/>
    <property type="match status" value="2"/>
</dbReference>
<evidence type="ECO:0000256" key="9">
    <source>
        <dbReference type="ARBA" id="ARBA00022741"/>
    </source>
</evidence>
<accession>A0A7R8XC47</accession>
<dbReference type="CDD" id="cd02203">
    <property type="entry name" value="PurL_repeat1"/>
    <property type="match status" value="1"/>
</dbReference>
<dbReference type="Gene3D" id="1.10.8.750">
    <property type="entry name" value="Phosphoribosylformylglycinamidine synthase, linker domain"/>
    <property type="match status" value="1"/>
</dbReference>
<evidence type="ECO:0000259" key="20">
    <source>
        <dbReference type="Pfam" id="PF18076"/>
    </source>
</evidence>
<evidence type="ECO:0000259" key="18">
    <source>
        <dbReference type="Pfam" id="PF02769"/>
    </source>
</evidence>
<evidence type="ECO:0000313" key="22">
    <source>
        <dbReference type="EMBL" id="CAD7247575.1"/>
    </source>
</evidence>
<dbReference type="PANTHER" id="PTHR10099:SF1">
    <property type="entry name" value="PHOSPHORIBOSYLFORMYLGLYCINAMIDINE SYNTHASE"/>
    <property type="match status" value="1"/>
</dbReference>
<dbReference type="FunFam" id="1.10.8.750:FF:000001">
    <property type="entry name" value="Putative phosphoribosylformylglycinamidine synthase"/>
    <property type="match status" value="1"/>
</dbReference>
<dbReference type="SUPFAM" id="SSF82697">
    <property type="entry name" value="PurS-like"/>
    <property type="match status" value="1"/>
</dbReference>
<dbReference type="InterPro" id="IPR010073">
    <property type="entry name" value="PurL_large"/>
</dbReference>
<dbReference type="GO" id="GO:0005737">
    <property type="term" value="C:cytoplasm"/>
    <property type="evidence" value="ECO:0007669"/>
    <property type="project" value="UniProtKB-SubCell"/>
</dbReference>
<dbReference type="Pfam" id="PF18072">
    <property type="entry name" value="FGAR-AT_linker"/>
    <property type="match status" value="1"/>
</dbReference>
<keyword evidence="12" id="KW-0460">Magnesium</keyword>
<dbReference type="Pfam" id="PF18076">
    <property type="entry name" value="FGAR-AT_N"/>
    <property type="match status" value="1"/>
</dbReference>
<dbReference type="InterPro" id="IPR055181">
    <property type="entry name" value="FGAR-AT_PurM_N-like"/>
</dbReference>
<evidence type="ECO:0000256" key="6">
    <source>
        <dbReference type="ARBA" id="ARBA00022553"/>
    </source>
</evidence>
<keyword evidence="9" id="KW-0547">Nucleotide-binding</keyword>
<dbReference type="UniPathway" id="UPA00074">
    <property type="reaction ID" value="UER00128"/>
</dbReference>
<dbReference type="InterPro" id="IPR040707">
    <property type="entry name" value="FGAR-AT_N"/>
</dbReference>
<keyword evidence="10" id="KW-0658">Purine biosynthesis</keyword>
<dbReference type="EMBL" id="LR901018">
    <property type="protein sequence ID" value="CAD7247575.1"/>
    <property type="molecule type" value="Genomic_DNA"/>
</dbReference>
<comment type="similarity">
    <text evidence="3">In the N-terminal section; belongs to the FGAMS family.</text>
</comment>
<keyword evidence="5" id="KW-0963">Cytoplasm</keyword>
<feature type="domain" description="Phosphoribosylformylglycinamidine synthase N-terminal" evidence="20">
    <location>
        <begin position="45"/>
        <end position="184"/>
    </location>
</feature>
<organism evidence="22">
    <name type="scientific">Darwinula stevensoni</name>
    <dbReference type="NCBI Taxonomy" id="69355"/>
    <lineage>
        <taxon>Eukaryota</taxon>
        <taxon>Metazoa</taxon>
        <taxon>Ecdysozoa</taxon>
        <taxon>Arthropoda</taxon>
        <taxon>Crustacea</taxon>
        <taxon>Oligostraca</taxon>
        <taxon>Ostracoda</taxon>
        <taxon>Podocopa</taxon>
        <taxon>Podocopida</taxon>
        <taxon>Darwinulocopina</taxon>
        <taxon>Darwinuloidea</taxon>
        <taxon>Darwinulidae</taxon>
        <taxon>Darwinula</taxon>
    </lineage>
</organism>
<gene>
    <name evidence="22" type="ORF">DSTB1V02_LOCUS7405</name>
</gene>
<dbReference type="SUPFAM" id="SSF109736">
    <property type="entry name" value="FGAM synthase PurL, linker domain"/>
    <property type="match status" value="1"/>
</dbReference>
<dbReference type="OrthoDB" id="6666987at2759"/>
<evidence type="ECO:0000256" key="12">
    <source>
        <dbReference type="ARBA" id="ARBA00022842"/>
    </source>
</evidence>
<feature type="domain" description="PurM-like C-terminal" evidence="18">
    <location>
        <begin position="861"/>
        <end position="981"/>
    </location>
</feature>
<feature type="domain" description="Phosphoribosylformylglycinamidine synthase linker" evidence="19">
    <location>
        <begin position="211"/>
        <end position="260"/>
    </location>
</feature>
<proteinExistence type="inferred from homology"/>
<evidence type="ECO:0000256" key="5">
    <source>
        <dbReference type="ARBA" id="ARBA00022490"/>
    </source>
</evidence>
<dbReference type="InterPro" id="IPR041609">
    <property type="entry name" value="PurL_linker"/>
</dbReference>
<dbReference type="FunFam" id="3.30.1330.10:FF:000010">
    <property type="entry name" value="Phosphoribosylformylglycinamidine synthase"/>
    <property type="match status" value="1"/>
</dbReference>
<dbReference type="Gene3D" id="3.40.50.880">
    <property type="match status" value="2"/>
</dbReference>
<evidence type="ECO:0000259" key="19">
    <source>
        <dbReference type="Pfam" id="PF18072"/>
    </source>
</evidence>
<dbReference type="EC" id="6.3.5.3" evidence="4"/>
<dbReference type="Pfam" id="PF13507">
    <property type="entry name" value="GATase_5"/>
    <property type="match status" value="2"/>
</dbReference>
<evidence type="ECO:0000256" key="4">
    <source>
        <dbReference type="ARBA" id="ARBA00012747"/>
    </source>
</evidence>
<dbReference type="SMART" id="SM01211">
    <property type="entry name" value="GATase_5"/>
    <property type="match status" value="1"/>
</dbReference>
<evidence type="ECO:0000256" key="15">
    <source>
        <dbReference type="ARBA" id="ARBA00032632"/>
    </source>
</evidence>
<comment type="pathway">
    <text evidence="2">Purine metabolism; IMP biosynthesis via de novo pathway; 5-amino-1-(5-phospho-D-ribosyl)imidazole from N(2)-formyl-N(1)-(5-phospho-D-ribosyl)glycinamide: step 1/2.</text>
</comment>
<dbReference type="SUPFAM" id="SSF55326">
    <property type="entry name" value="PurM N-terminal domain-like"/>
    <property type="match status" value="2"/>
</dbReference>
<evidence type="ECO:0000256" key="3">
    <source>
        <dbReference type="ARBA" id="ARBA00008608"/>
    </source>
</evidence>
<dbReference type="InterPro" id="IPR010918">
    <property type="entry name" value="PurM-like_C_dom"/>
</dbReference>
<keyword evidence="8" id="KW-0479">Metal-binding</keyword>
<dbReference type="InterPro" id="IPR036604">
    <property type="entry name" value="PurS-like_sf"/>
</dbReference>
<dbReference type="SUPFAM" id="SSF52317">
    <property type="entry name" value="Class I glutamine amidotransferase-like"/>
    <property type="match status" value="1"/>
</dbReference>
<dbReference type="FunFam" id="3.30.1330.10:FF:000007">
    <property type="entry name" value="Phosphoribosylformylglycinamidine synthase, putative"/>
    <property type="match status" value="1"/>
</dbReference>
<evidence type="ECO:0000256" key="16">
    <source>
        <dbReference type="ARBA" id="ARBA00057317"/>
    </source>
</evidence>
<keyword evidence="6" id="KW-0597">Phosphoprotein</keyword>
<sequence>MLMSADCNRDEMLLQYYIKPDRSIIERKRQILQIHNIEVQGIELEFHYYIKCSSQVSSTAKENLHWILQELECSEVTACLGTSSTLGADDGDVFEIGPRLNFSTPFSTNVISICKAIGLTSISRVERFLCYSLSFNRGSAKKLLEKVGIPDPSKSATLYIQINSFHGNAKEILHDRMTECVYEKSLSSLNLPHEKEPWYEVPVLEKGKAALEEIGGKLGLAFDSWDLEHYTRLFTEKLQRNPTSVECFDLAQSNSEHSRHWFFKGQLIIDGHEAPASLLEMIIATQESTSPNNVVKFSDNSRQVKSLLLSSAIEGYAVKKLLPESPAAASPYKLVEGRRHIIFTAETHNFPTGVSPFSGAATGTGGRIRDVQAIGRGGHVIAGTAGYCFGNLHIPGYPLDWEDSNWEYPPNFASPLDVAIQASNGASDYGNKFGEPVIAGFTRSFGMILPDSQRREWIKPIMFSGGIGSVDAEFVFKVPPSKGMAVVKLGGPVYRIGVGGGSASSIQVQGENAAELDYGAVQRGDPEMEQKLNRVIRACLELPQNPILSIHDQGAGGNGNVLKEISDPAGALLNADRFTLGDSSISILELWGAEYQESNAILCHEGDLALLQDICIREQCPLDHVGGITGDGKVFNLDSRPTLLGPLSLPMQLKTLEALGLVLRLPSVCSKRFLTNKVDRSVTGLVAQQQCTGPFHIPLADMGVIALSYSDLKGAATAIGEQPIKCLVDPEAGARMSLGEALSNLVFAPITSLQDVKCSGNWMWAAKLEGEGANMYQACRALCGLMAELGVAIDGGKDSLSMAARVNDSVVKAPGSIVVSAYAPCPHIDHVITPDLKSPIQGQTGHLILVRPQKDEMNCRLGGSALAQCFKQVGDAIPDVDCPAALRQAFSVTQKLIKEGLILSGHDVSDGGLITCLLEMAFAGYSGFAVDIPCFSNSTIDVLFSEELSWVLEVSSQDEEQVLEQFQRANVPVFPIGKTMDFGKNSHVKVTVDSELVLDVPMVELLKIWEETSYQLERLQCNPLCADAEYQSHAERELPAYNLTFTACHISPGARVPKVAVIREQGSNGDRELSMAFLMEGFEVWDVTTFDLIEGHVTLDHFHGLAFPGGFSYADVLGSAKGWAASLMLHSNVKAQLDQFFCQEDKFSLGICNGCQLMAMLGWLSSSPQGGREGPEVLLKENVSGRFESRFVSVRIEKSPSVLLQGMEGSILGVWVAHGEGRFTFRDPLGKGKLGKCIALRYTDDSGRPTECYPMNPNGSPGTLRFSHSKPRKTIFNKPLPFDVGGVGGMCSPCGRHLALMPHPERCIQFWQWPWIPPTWDTAAPSPWRRLFQNAFIWSSKHLQDFP</sequence>
<evidence type="ECO:0000256" key="10">
    <source>
        <dbReference type="ARBA" id="ARBA00022755"/>
    </source>
</evidence>
<dbReference type="Pfam" id="PF22689">
    <property type="entry name" value="FGAR-AT_PurM_N-like"/>
    <property type="match status" value="1"/>
</dbReference>
<evidence type="ECO:0000256" key="8">
    <source>
        <dbReference type="ARBA" id="ARBA00022723"/>
    </source>
</evidence>
<dbReference type="CDD" id="cd01740">
    <property type="entry name" value="GATase1_FGAR_AT"/>
    <property type="match status" value="1"/>
</dbReference>
<dbReference type="Pfam" id="PF02769">
    <property type="entry name" value="AIRS_C"/>
    <property type="match status" value="2"/>
</dbReference>
<dbReference type="CDD" id="cd02204">
    <property type="entry name" value="PurL_repeat2"/>
    <property type="match status" value="1"/>
</dbReference>
<evidence type="ECO:0000256" key="14">
    <source>
        <dbReference type="ARBA" id="ARBA00029823"/>
    </source>
</evidence>
<keyword evidence="23" id="KW-1185">Reference proteome</keyword>
<dbReference type="Proteomes" id="UP000677054">
    <property type="component" value="Unassembled WGS sequence"/>
</dbReference>
<dbReference type="PROSITE" id="PS51273">
    <property type="entry name" value="GATASE_TYPE_1"/>
    <property type="match status" value="1"/>
</dbReference>
<evidence type="ECO:0000256" key="1">
    <source>
        <dbReference type="ARBA" id="ARBA00004496"/>
    </source>
</evidence>
<evidence type="ECO:0000313" key="23">
    <source>
        <dbReference type="Proteomes" id="UP000677054"/>
    </source>
</evidence>
<feature type="domain" description="FGAR-AT PurM N-terminal-like" evidence="21">
    <location>
        <begin position="670"/>
        <end position="824"/>
    </location>
</feature>
<dbReference type="FunFam" id="3.90.650.10:FF:000024">
    <property type="entry name" value="Phosphoribosylformylglycinamidine synthase"/>
    <property type="match status" value="1"/>
</dbReference>
<dbReference type="EMBL" id="CAJPEV010001501">
    <property type="protein sequence ID" value="CAG0892990.1"/>
    <property type="molecule type" value="Genomic_DNA"/>
</dbReference>
<reference evidence="22" key="1">
    <citation type="submission" date="2020-11" db="EMBL/GenBank/DDBJ databases">
        <authorList>
            <person name="Tran Van P."/>
        </authorList>
    </citation>
    <scope>NUCLEOTIDE SEQUENCE</scope>
</reference>
<dbReference type="InterPro" id="IPR029062">
    <property type="entry name" value="Class_I_gatase-like"/>
</dbReference>
<dbReference type="InterPro" id="IPR036921">
    <property type="entry name" value="PurM-like_N_sf"/>
</dbReference>
<dbReference type="GO" id="GO:0006189">
    <property type="term" value="P:'de novo' IMP biosynthetic process"/>
    <property type="evidence" value="ECO:0007669"/>
    <property type="project" value="UniProtKB-UniPathway"/>
</dbReference>
<dbReference type="Gene3D" id="3.90.650.10">
    <property type="entry name" value="PurM-like C-terminal domain"/>
    <property type="match status" value="2"/>
</dbReference>
<evidence type="ECO:0000259" key="21">
    <source>
        <dbReference type="Pfam" id="PF22689"/>
    </source>
</evidence>
<evidence type="ECO:0000256" key="7">
    <source>
        <dbReference type="ARBA" id="ARBA00022598"/>
    </source>
</evidence>
<evidence type="ECO:0000256" key="11">
    <source>
        <dbReference type="ARBA" id="ARBA00022840"/>
    </source>
</evidence>
<evidence type="ECO:0000256" key="13">
    <source>
        <dbReference type="ARBA" id="ARBA00022962"/>
    </source>
</evidence>
<keyword evidence="7" id="KW-0436">Ligase</keyword>
<dbReference type="GO" id="GO:0004642">
    <property type="term" value="F:phosphoribosylformylglycinamidine synthase activity"/>
    <property type="evidence" value="ECO:0007669"/>
    <property type="project" value="UniProtKB-EC"/>
</dbReference>
<dbReference type="SUPFAM" id="SSF56042">
    <property type="entry name" value="PurM C-terminal domain-like"/>
    <property type="match status" value="2"/>
</dbReference>
<comment type="subcellular location">
    <subcellularLocation>
        <location evidence="1">Cytoplasm</location>
    </subcellularLocation>
</comment>
<comment type="function">
    <text evidence="16">Phosphoribosylformylglycinamidine synthase involved in the purines biosynthetic pathway. Catalyzes the ATP-dependent conversion of formylglycinamide ribonucleotide (FGAR) and glutamine to yield formylglycinamidine ribonucleotide (FGAM) and glutamate.</text>
</comment>
<feature type="domain" description="PurM-like C-terminal" evidence="18">
    <location>
        <begin position="482"/>
        <end position="634"/>
    </location>
</feature>
<dbReference type="InterPro" id="IPR036676">
    <property type="entry name" value="PurM-like_C_sf"/>
</dbReference>
<keyword evidence="13" id="KW-0315">Glutamine amidotransferase</keyword>
<dbReference type="PANTHER" id="PTHR10099">
    <property type="entry name" value="PHOSPHORIBOSYLFORMYLGLYCINAMIDINE SYNTHASE"/>
    <property type="match status" value="1"/>
</dbReference>
<evidence type="ECO:0000256" key="17">
    <source>
        <dbReference type="ARBA" id="ARBA00071729"/>
    </source>
</evidence>
<dbReference type="HAMAP" id="MF_00419">
    <property type="entry name" value="PurL_1"/>
    <property type="match status" value="1"/>
</dbReference>
<keyword evidence="11" id="KW-0067">ATP-binding</keyword>
<name>A0A7R8XC47_9CRUS</name>